<organism evidence="1 2">
    <name type="scientific">Streptomyces malaysiensis subsp. samsunensis</name>
    <dbReference type="NCBI Taxonomy" id="459658"/>
    <lineage>
        <taxon>Bacteria</taxon>
        <taxon>Bacillati</taxon>
        <taxon>Actinomycetota</taxon>
        <taxon>Actinomycetes</taxon>
        <taxon>Kitasatosporales</taxon>
        <taxon>Streptomycetaceae</taxon>
        <taxon>Streptomyces</taxon>
        <taxon>Streptomyces violaceusniger group</taxon>
    </lineage>
</organism>
<dbReference type="Proteomes" id="UP001142400">
    <property type="component" value="Unassembled WGS sequence"/>
</dbReference>
<sequence length="64" mass="6993">MGRPVFAEALLERVRQARAALEEALESEDAYAVAVAEDELDDAVRVARGLGVDVEEDEMETEEG</sequence>
<gene>
    <name evidence="1" type="ORF">NQU54_39890</name>
</gene>
<name>A0A9X2M3N0_STRMQ</name>
<dbReference type="RefSeq" id="WP_257635258.1">
    <property type="nucleotide sequence ID" value="NZ_JANIIC010000068.1"/>
</dbReference>
<protein>
    <submittedName>
        <fullName evidence="1">Uncharacterized protein</fullName>
    </submittedName>
</protein>
<dbReference type="AlphaFoldDB" id="A0A9X2M3N0"/>
<reference evidence="1" key="1">
    <citation type="submission" date="2022-06" db="EMBL/GenBank/DDBJ databases">
        <title>WGS of actinobacteria.</title>
        <authorList>
            <person name="Thawai C."/>
        </authorList>
    </citation>
    <scope>NUCLEOTIDE SEQUENCE</scope>
    <source>
        <strain evidence="1">DSM 42010</strain>
    </source>
</reference>
<comment type="caution">
    <text evidence="1">The sequence shown here is derived from an EMBL/GenBank/DDBJ whole genome shotgun (WGS) entry which is preliminary data.</text>
</comment>
<evidence type="ECO:0000313" key="1">
    <source>
        <dbReference type="EMBL" id="MCQ8835051.1"/>
    </source>
</evidence>
<dbReference type="EMBL" id="JANIIC010000068">
    <property type="protein sequence ID" value="MCQ8835051.1"/>
    <property type="molecule type" value="Genomic_DNA"/>
</dbReference>
<keyword evidence="2" id="KW-1185">Reference proteome</keyword>
<evidence type="ECO:0000313" key="2">
    <source>
        <dbReference type="Proteomes" id="UP001142400"/>
    </source>
</evidence>
<accession>A0A9X2M3N0</accession>
<proteinExistence type="predicted"/>